<dbReference type="AlphaFoldDB" id="A0AAD7N9I0"/>
<feature type="compositionally biased region" description="Low complexity" evidence="1">
    <location>
        <begin position="610"/>
        <end position="620"/>
    </location>
</feature>
<keyword evidence="3" id="KW-1185">Reference proteome</keyword>
<evidence type="ECO:0000313" key="3">
    <source>
        <dbReference type="Proteomes" id="UP001215598"/>
    </source>
</evidence>
<organism evidence="2 3">
    <name type="scientific">Mycena metata</name>
    <dbReference type="NCBI Taxonomy" id="1033252"/>
    <lineage>
        <taxon>Eukaryota</taxon>
        <taxon>Fungi</taxon>
        <taxon>Dikarya</taxon>
        <taxon>Basidiomycota</taxon>
        <taxon>Agaricomycotina</taxon>
        <taxon>Agaricomycetes</taxon>
        <taxon>Agaricomycetidae</taxon>
        <taxon>Agaricales</taxon>
        <taxon>Marasmiineae</taxon>
        <taxon>Mycenaceae</taxon>
        <taxon>Mycena</taxon>
    </lineage>
</organism>
<comment type="caution">
    <text evidence="2">The sequence shown here is derived from an EMBL/GenBank/DDBJ whole genome shotgun (WGS) entry which is preliminary data.</text>
</comment>
<dbReference type="Proteomes" id="UP001215598">
    <property type="component" value="Unassembled WGS sequence"/>
</dbReference>
<name>A0AAD7N9I0_9AGAR</name>
<reference evidence="2" key="1">
    <citation type="submission" date="2023-03" db="EMBL/GenBank/DDBJ databases">
        <title>Massive genome expansion in bonnet fungi (Mycena s.s.) driven by repeated elements and novel gene families across ecological guilds.</title>
        <authorList>
            <consortium name="Lawrence Berkeley National Laboratory"/>
            <person name="Harder C.B."/>
            <person name="Miyauchi S."/>
            <person name="Viragh M."/>
            <person name="Kuo A."/>
            <person name="Thoen E."/>
            <person name="Andreopoulos B."/>
            <person name="Lu D."/>
            <person name="Skrede I."/>
            <person name="Drula E."/>
            <person name="Henrissat B."/>
            <person name="Morin E."/>
            <person name="Kohler A."/>
            <person name="Barry K."/>
            <person name="LaButti K."/>
            <person name="Morin E."/>
            <person name="Salamov A."/>
            <person name="Lipzen A."/>
            <person name="Mereny Z."/>
            <person name="Hegedus B."/>
            <person name="Baldrian P."/>
            <person name="Stursova M."/>
            <person name="Weitz H."/>
            <person name="Taylor A."/>
            <person name="Grigoriev I.V."/>
            <person name="Nagy L.G."/>
            <person name="Martin F."/>
            <person name="Kauserud H."/>
        </authorList>
    </citation>
    <scope>NUCLEOTIDE SEQUENCE</scope>
    <source>
        <strain evidence="2">CBHHK182m</strain>
    </source>
</reference>
<feature type="region of interest" description="Disordered" evidence="1">
    <location>
        <begin position="97"/>
        <end position="118"/>
    </location>
</feature>
<accession>A0AAD7N9I0</accession>
<sequence length="645" mass="71460">MTLSNLHLLLDVDAKCTHTQEWDRLCTEVMILTQILSTLPQKAAFNSDFVPFEKRESQKLLTHFVYTLYYTPSEKQMGTQVIAAAISGSMVSVLEQPSTNSASTVSENKGSDSDSHSYVATEVTRPDRTAKEIVEKALSAADLNEQVADIVKAFTDGNATAAANLVVFRSRDWISRRLHDLRIFMATDPSPKHILAVLSDLRLSASNSTLVDLVGAAKFKLWGLSEEETKDKKVIQVSQDYVLNKLEEAVADVFEADQIYEVCAEEDRNKYLQELCFCLVRLNEFVRHEVYERVFTSPAVEQTAAHHILPYLSSNDKSPPRPAMRVLFYLRKLVQPIRSLQIIMGSRLPQLLQAGALDVYTIHQDSSIPEIFVRDLVEFRASFVVPPRHQPALDRLILRAFFSKASLRNLVVHHVPRDDIANDDHDLLSSVVRQLDEFHDLDSQEWDMARGSDGSVSTTSSVSAISIPSSIPSSASAGPPSTRYANEVSLGSSSEGMSPGFSFDKVCDALERAQIPAKCTAARHAECLLMATMRALQSGPRDERACVATKRPCFACKNISHALNHAMPTTHGIIFPWVPPCGLPLEDLKNLRAVLAVQLRDAAMERGEIDTTGSGSDTSSLASPTEVEFSPDLERRRPIWPTPPS</sequence>
<feature type="compositionally biased region" description="Polar residues" evidence="1">
    <location>
        <begin position="97"/>
        <end position="108"/>
    </location>
</feature>
<protein>
    <submittedName>
        <fullName evidence="2">Uncharacterized protein</fullName>
    </submittedName>
</protein>
<dbReference type="EMBL" id="JARKIB010000066">
    <property type="protein sequence ID" value="KAJ7750348.1"/>
    <property type="molecule type" value="Genomic_DNA"/>
</dbReference>
<proteinExistence type="predicted"/>
<feature type="region of interest" description="Disordered" evidence="1">
    <location>
        <begin position="606"/>
        <end position="645"/>
    </location>
</feature>
<gene>
    <name evidence="2" type="ORF">B0H16DRAFT_1724744</name>
</gene>
<evidence type="ECO:0000256" key="1">
    <source>
        <dbReference type="SAM" id="MobiDB-lite"/>
    </source>
</evidence>
<evidence type="ECO:0000313" key="2">
    <source>
        <dbReference type="EMBL" id="KAJ7750348.1"/>
    </source>
</evidence>